<evidence type="ECO:0000256" key="5">
    <source>
        <dbReference type="ARBA" id="ARBA00023002"/>
    </source>
</evidence>
<keyword evidence="3" id="KW-0285">Flavoprotein</keyword>
<evidence type="ECO:0000256" key="4">
    <source>
        <dbReference type="ARBA" id="ARBA00022827"/>
    </source>
</evidence>
<dbReference type="EMBL" id="LCIN01000008">
    <property type="protein sequence ID" value="KKT57081.1"/>
    <property type="molecule type" value="Genomic_DNA"/>
</dbReference>
<dbReference type="InterPro" id="IPR051169">
    <property type="entry name" value="NADH-Q_oxidoreductase"/>
</dbReference>
<evidence type="ECO:0000256" key="3">
    <source>
        <dbReference type="ARBA" id="ARBA00022630"/>
    </source>
</evidence>
<sequence>MVCYNLKMVHEIVIVGGGFGGVRTAKILSKWAGGSNHHIHITLIDKSRYHTFYPNLYEVATAHLPEVFGHLPVNFFDLKSSAICPLEDIFLDDLNVTVLESEVLGVDFKKHKIELKNASALHYDILVLGAGSETNYFNIAGMETHALPLKNFFDALKIRNAVDEAFYRIPKNQLVKVVIGGGGFTGCELAGELIGYMKKLAKIHGHPEYYAECLIVEAAESLLGSASLWIQKRAKARLESLGVKFKFKSGIKDVEDGEVVLADGSRIPYDVLVWTAGVKANDLAKTLFGVKLEKGSCLMVDKHLRIMPYENVFGVGDMTYCVDESTGKSLPMTASVAIREAKYVAKNIKKMILKKPLIDYKPYHAGFVVPLGGKYAIMEIGGLRLSGFLPWALKHLVSLHYWNELIGWRRALGIWKRGLRIYTEND</sequence>
<dbReference type="PANTHER" id="PTHR42913:SF3">
    <property type="entry name" value="64 KDA MITOCHONDRIAL NADH DEHYDROGENASE (EUROFUNG)"/>
    <property type="match status" value="1"/>
</dbReference>
<dbReference type="PANTHER" id="PTHR42913">
    <property type="entry name" value="APOPTOSIS-INDUCING FACTOR 1"/>
    <property type="match status" value="1"/>
</dbReference>
<dbReference type="PRINTS" id="PR00411">
    <property type="entry name" value="PNDRDTASEI"/>
</dbReference>
<feature type="domain" description="FAD/NAD(P)-binding" evidence="6">
    <location>
        <begin position="11"/>
        <end position="341"/>
    </location>
</feature>
<evidence type="ECO:0000313" key="7">
    <source>
        <dbReference type="EMBL" id="KKT57081.1"/>
    </source>
</evidence>
<dbReference type="InterPro" id="IPR036188">
    <property type="entry name" value="FAD/NAD-bd_sf"/>
</dbReference>
<dbReference type="InterPro" id="IPR023753">
    <property type="entry name" value="FAD/NAD-binding_dom"/>
</dbReference>
<evidence type="ECO:0000256" key="2">
    <source>
        <dbReference type="ARBA" id="ARBA00005272"/>
    </source>
</evidence>
<name>A0A0G1ICI1_9BACT</name>
<evidence type="ECO:0000259" key="6">
    <source>
        <dbReference type="Pfam" id="PF07992"/>
    </source>
</evidence>
<keyword evidence="4" id="KW-0274">FAD</keyword>
<comment type="caution">
    <text evidence="7">The sequence shown here is derived from an EMBL/GenBank/DDBJ whole genome shotgun (WGS) entry which is preliminary data.</text>
</comment>
<keyword evidence="5" id="KW-0560">Oxidoreductase</keyword>
<dbReference type="Gene3D" id="3.50.50.100">
    <property type="match status" value="1"/>
</dbReference>
<gene>
    <name evidence="7" type="ORF">UW49_C0008G0043</name>
</gene>
<dbReference type="GO" id="GO:0019646">
    <property type="term" value="P:aerobic electron transport chain"/>
    <property type="evidence" value="ECO:0007669"/>
    <property type="project" value="TreeGrafter"/>
</dbReference>
<organism evidence="7 8">
    <name type="scientific">Candidatus Giovannonibacteria bacterium GW2011_GWB1_44_23</name>
    <dbReference type="NCBI Taxonomy" id="1618652"/>
    <lineage>
        <taxon>Bacteria</taxon>
        <taxon>Candidatus Giovannoniibacteriota</taxon>
    </lineage>
</organism>
<dbReference type="PRINTS" id="PR00368">
    <property type="entry name" value="FADPNR"/>
</dbReference>
<proteinExistence type="inferred from homology"/>
<accession>A0A0G1ICI1</accession>
<dbReference type="Proteomes" id="UP000033977">
    <property type="component" value="Unassembled WGS sequence"/>
</dbReference>
<comment type="cofactor">
    <cofactor evidence="1">
        <name>FAD</name>
        <dbReference type="ChEBI" id="CHEBI:57692"/>
    </cofactor>
</comment>
<dbReference type="AlphaFoldDB" id="A0A0G1ICI1"/>
<dbReference type="SUPFAM" id="SSF51905">
    <property type="entry name" value="FAD/NAD(P)-binding domain"/>
    <property type="match status" value="2"/>
</dbReference>
<dbReference type="GO" id="GO:0003955">
    <property type="term" value="F:NAD(P)H dehydrogenase (quinone) activity"/>
    <property type="evidence" value="ECO:0007669"/>
    <property type="project" value="TreeGrafter"/>
</dbReference>
<reference evidence="7 8" key="1">
    <citation type="journal article" date="2015" name="Nature">
        <title>rRNA introns, odd ribosomes, and small enigmatic genomes across a large radiation of phyla.</title>
        <authorList>
            <person name="Brown C.T."/>
            <person name="Hug L.A."/>
            <person name="Thomas B.C."/>
            <person name="Sharon I."/>
            <person name="Castelle C.J."/>
            <person name="Singh A."/>
            <person name="Wilkins M.J."/>
            <person name="Williams K.H."/>
            <person name="Banfield J.F."/>
        </authorList>
    </citation>
    <scope>NUCLEOTIDE SEQUENCE [LARGE SCALE GENOMIC DNA]</scope>
</reference>
<comment type="similarity">
    <text evidence="2">Belongs to the NADH dehydrogenase family.</text>
</comment>
<evidence type="ECO:0000256" key="1">
    <source>
        <dbReference type="ARBA" id="ARBA00001974"/>
    </source>
</evidence>
<evidence type="ECO:0000313" key="8">
    <source>
        <dbReference type="Proteomes" id="UP000033977"/>
    </source>
</evidence>
<protein>
    <submittedName>
        <fullName evidence="7">FAD-dependent pyridine nucleotide-disulfide oxidoreductase</fullName>
    </submittedName>
</protein>
<dbReference type="Pfam" id="PF07992">
    <property type="entry name" value="Pyr_redox_2"/>
    <property type="match status" value="1"/>
</dbReference>